<evidence type="ECO:0000256" key="1">
    <source>
        <dbReference type="ARBA" id="ARBA00022723"/>
    </source>
</evidence>
<keyword evidence="3" id="KW-0862">Zinc</keyword>
<gene>
    <name evidence="7" type="ORF">PRZ48_004661</name>
</gene>
<feature type="transmembrane region" description="Helical" evidence="5">
    <location>
        <begin position="162"/>
        <end position="188"/>
    </location>
</feature>
<dbReference type="InterPro" id="IPR001841">
    <property type="entry name" value="Znf_RING"/>
</dbReference>
<dbReference type="SUPFAM" id="SSF57850">
    <property type="entry name" value="RING/U-box"/>
    <property type="match status" value="1"/>
</dbReference>
<dbReference type="InterPro" id="IPR013083">
    <property type="entry name" value="Znf_RING/FYVE/PHD"/>
</dbReference>
<keyword evidence="5" id="KW-1133">Transmembrane helix</keyword>
<dbReference type="InterPro" id="IPR017907">
    <property type="entry name" value="Znf_RING_CS"/>
</dbReference>
<dbReference type="PROSITE" id="PS50089">
    <property type="entry name" value="ZF_RING_2"/>
    <property type="match status" value="1"/>
</dbReference>
<keyword evidence="5" id="KW-0812">Transmembrane</keyword>
<dbReference type="Pfam" id="PF13923">
    <property type="entry name" value="zf-C3HC4_2"/>
    <property type="match status" value="1"/>
</dbReference>
<dbReference type="SMART" id="SM00184">
    <property type="entry name" value="RING"/>
    <property type="match status" value="1"/>
</dbReference>
<comment type="caution">
    <text evidence="7">The sequence shown here is derived from an EMBL/GenBank/DDBJ whole genome shotgun (WGS) entry which is preliminary data.</text>
</comment>
<feature type="transmembrane region" description="Helical" evidence="5">
    <location>
        <begin position="242"/>
        <end position="273"/>
    </location>
</feature>
<evidence type="ECO:0000313" key="8">
    <source>
        <dbReference type="Proteomes" id="UP001305779"/>
    </source>
</evidence>
<sequence>MTFTSPDIWGMLLDELSSIRRLSFGDLLMLIIHLIGLVMATPYFADILMFLYQRSFAYITLQFPSATRTTTAAQALPPSKAIDSIIIPISVKGLAGEKCSICFEGLTRPVMLKQCGHTFCDSCIRSALATISHCPLDTRELFKETPKQPRFRPNDQLTNESLGPFACMFSGVGAAVVGLFLLAIEVILKFQDRTICITIALWFITPAQRLFLAHQVGFLLQVSNSIGRAMGLQPRESLSFEVYWPIQFLLTSCIFATWAQMTLTFFCWIPFLWAMRVRFGMHSFYVISRVVPVELEIVFFARVTGFELRAGEPEIPEL</sequence>
<evidence type="ECO:0000256" key="3">
    <source>
        <dbReference type="ARBA" id="ARBA00022833"/>
    </source>
</evidence>
<dbReference type="PROSITE" id="PS00518">
    <property type="entry name" value="ZF_RING_1"/>
    <property type="match status" value="1"/>
</dbReference>
<evidence type="ECO:0000259" key="6">
    <source>
        <dbReference type="PROSITE" id="PS50089"/>
    </source>
</evidence>
<proteinExistence type="predicted"/>
<accession>A0ABR0EQ63</accession>
<keyword evidence="1" id="KW-0479">Metal-binding</keyword>
<dbReference type="Gene3D" id="3.30.40.10">
    <property type="entry name" value="Zinc/RING finger domain, C3HC4 (zinc finger)"/>
    <property type="match status" value="1"/>
</dbReference>
<evidence type="ECO:0000313" key="7">
    <source>
        <dbReference type="EMBL" id="KAK4503746.1"/>
    </source>
</evidence>
<feature type="domain" description="RING-type" evidence="6">
    <location>
        <begin position="99"/>
        <end position="138"/>
    </location>
</feature>
<name>A0ABR0EQ63_ZASCE</name>
<evidence type="ECO:0000256" key="2">
    <source>
        <dbReference type="ARBA" id="ARBA00022771"/>
    </source>
</evidence>
<feature type="transmembrane region" description="Helical" evidence="5">
    <location>
        <begin position="27"/>
        <end position="52"/>
    </location>
</feature>
<protein>
    <recommendedName>
        <fullName evidence="6">RING-type domain-containing protein</fullName>
    </recommendedName>
</protein>
<keyword evidence="5" id="KW-0472">Membrane</keyword>
<keyword evidence="2 4" id="KW-0863">Zinc-finger</keyword>
<dbReference type="Proteomes" id="UP001305779">
    <property type="component" value="Unassembled WGS sequence"/>
</dbReference>
<evidence type="ECO:0000256" key="4">
    <source>
        <dbReference type="PROSITE-ProRule" id="PRU00175"/>
    </source>
</evidence>
<reference evidence="7 8" key="1">
    <citation type="journal article" date="2023" name="G3 (Bethesda)">
        <title>A chromosome-level genome assembly of Zasmidium syzygii isolated from banana leaves.</title>
        <authorList>
            <person name="van Westerhoven A.C."/>
            <person name="Mehrabi R."/>
            <person name="Talebi R."/>
            <person name="Steentjes M.B.F."/>
            <person name="Corcolon B."/>
            <person name="Chong P.A."/>
            <person name="Kema G.H.J."/>
            <person name="Seidl M.F."/>
        </authorList>
    </citation>
    <scope>NUCLEOTIDE SEQUENCE [LARGE SCALE GENOMIC DNA]</scope>
    <source>
        <strain evidence="7 8">P124</strain>
    </source>
</reference>
<evidence type="ECO:0000256" key="5">
    <source>
        <dbReference type="SAM" id="Phobius"/>
    </source>
</evidence>
<dbReference type="EMBL" id="JAXOVC010000003">
    <property type="protein sequence ID" value="KAK4503746.1"/>
    <property type="molecule type" value="Genomic_DNA"/>
</dbReference>
<organism evidence="7 8">
    <name type="scientific">Zasmidium cellare</name>
    <name type="common">Wine cellar mold</name>
    <name type="synonym">Racodium cellare</name>
    <dbReference type="NCBI Taxonomy" id="395010"/>
    <lineage>
        <taxon>Eukaryota</taxon>
        <taxon>Fungi</taxon>
        <taxon>Dikarya</taxon>
        <taxon>Ascomycota</taxon>
        <taxon>Pezizomycotina</taxon>
        <taxon>Dothideomycetes</taxon>
        <taxon>Dothideomycetidae</taxon>
        <taxon>Mycosphaerellales</taxon>
        <taxon>Mycosphaerellaceae</taxon>
        <taxon>Zasmidium</taxon>
    </lineage>
</organism>
<keyword evidence="8" id="KW-1185">Reference proteome</keyword>